<sequence length="153" mass="17308">MLEKFLPHAMLKARANLELRIRTLKKEQAIIYDMLRGKDNNSFAKDRATKKVFQTTTDIVAKIDVEDVVTTKIPEEGSNDYGCEVDVSLDEMNVLATQSQSSKPNQDNSTFSKKKKKISDVSEQFFSTSLIDVATLLGENIRVTPLIHLHHQI</sequence>
<evidence type="ECO:0000313" key="2">
    <source>
        <dbReference type="Proteomes" id="UP000593561"/>
    </source>
</evidence>
<dbReference type="EMBL" id="JABFAC010000007">
    <property type="protein sequence ID" value="MBA0618276.1"/>
    <property type="molecule type" value="Genomic_DNA"/>
</dbReference>
<organism evidence="1 2">
    <name type="scientific">Gossypium davidsonii</name>
    <name type="common">Davidson's cotton</name>
    <name type="synonym">Gossypium klotzschianum subsp. davidsonii</name>
    <dbReference type="NCBI Taxonomy" id="34287"/>
    <lineage>
        <taxon>Eukaryota</taxon>
        <taxon>Viridiplantae</taxon>
        <taxon>Streptophyta</taxon>
        <taxon>Embryophyta</taxon>
        <taxon>Tracheophyta</taxon>
        <taxon>Spermatophyta</taxon>
        <taxon>Magnoliopsida</taxon>
        <taxon>eudicotyledons</taxon>
        <taxon>Gunneridae</taxon>
        <taxon>Pentapetalae</taxon>
        <taxon>rosids</taxon>
        <taxon>malvids</taxon>
        <taxon>Malvales</taxon>
        <taxon>Malvaceae</taxon>
        <taxon>Malvoideae</taxon>
        <taxon>Gossypium</taxon>
    </lineage>
</organism>
<dbReference type="PANTHER" id="PTHR46250:SF17">
    <property type="entry name" value="MYB_SANT-LIKE DOMAIN-CONTAINING PROTEIN"/>
    <property type="match status" value="1"/>
</dbReference>
<proteinExistence type="predicted"/>
<name>A0A7J8RY57_GOSDV</name>
<gene>
    <name evidence="1" type="ORF">Godav_027648</name>
</gene>
<evidence type="ECO:0000313" key="1">
    <source>
        <dbReference type="EMBL" id="MBA0618276.1"/>
    </source>
</evidence>
<accession>A0A7J8RY57</accession>
<keyword evidence="2" id="KW-1185">Reference proteome</keyword>
<dbReference type="PANTHER" id="PTHR46250">
    <property type="entry name" value="MYB/SANT-LIKE DNA-BINDING DOMAIN PROTEIN-RELATED"/>
    <property type="match status" value="1"/>
</dbReference>
<comment type="caution">
    <text evidence="1">The sequence shown here is derived from an EMBL/GenBank/DDBJ whole genome shotgun (WGS) entry which is preliminary data.</text>
</comment>
<dbReference type="AlphaFoldDB" id="A0A7J8RY57"/>
<reference evidence="1 2" key="1">
    <citation type="journal article" date="2019" name="Genome Biol. Evol.">
        <title>Insights into the evolution of the New World diploid cottons (Gossypium, subgenus Houzingenia) based on genome sequencing.</title>
        <authorList>
            <person name="Grover C.E."/>
            <person name="Arick M.A. 2nd"/>
            <person name="Thrash A."/>
            <person name="Conover J.L."/>
            <person name="Sanders W.S."/>
            <person name="Peterson D.G."/>
            <person name="Frelichowski J.E."/>
            <person name="Scheffler J.A."/>
            <person name="Scheffler B.E."/>
            <person name="Wendel J.F."/>
        </authorList>
    </citation>
    <scope>NUCLEOTIDE SEQUENCE [LARGE SCALE GENOMIC DNA]</scope>
    <source>
        <strain evidence="1">27</strain>
        <tissue evidence="1">Leaf</tissue>
    </source>
</reference>
<protein>
    <submittedName>
        <fullName evidence="1">Uncharacterized protein</fullName>
    </submittedName>
</protein>
<dbReference type="Proteomes" id="UP000593561">
    <property type="component" value="Unassembled WGS sequence"/>
</dbReference>